<dbReference type="AlphaFoldDB" id="A0A2G2YQU4"/>
<reference evidence="2 3" key="2">
    <citation type="journal article" date="2017" name="Genome Biol.">
        <title>New reference genome sequences of hot pepper reveal the massive evolution of plant disease-resistance genes by retroduplication.</title>
        <authorList>
            <person name="Kim S."/>
            <person name="Park J."/>
            <person name="Yeom S.I."/>
            <person name="Kim Y.M."/>
            <person name="Seo E."/>
            <person name="Kim K.T."/>
            <person name="Kim M.S."/>
            <person name="Lee J.M."/>
            <person name="Cheong K."/>
            <person name="Shin H.S."/>
            <person name="Kim S.B."/>
            <person name="Han K."/>
            <person name="Lee J."/>
            <person name="Park M."/>
            <person name="Lee H.A."/>
            <person name="Lee H.Y."/>
            <person name="Lee Y."/>
            <person name="Oh S."/>
            <person name="Lee J.H."/>
            <person name="Choi E."/>
            <person name="Choi E."/>
            <person name="Lee S.E."/>
            <person name="Jeon J."/>
            <person name="Kim H."/>
            <person name="Choi G."/>
            <person name="Song H."/>
            <person name="Lee J."/>
            <person name="Lee S.C."/>
            <person name="Kwon J.K."/>
            <person name="Lee H.Y."/>
            <person name="Koo N."/>
            <person name="Hong Y."/>
            <person name="Kim R.W."/>
            <person name="Kang W.H."/>
            <person name="Huh J.H."/>
            <person name="Kang B.C."/>
            <person name="Yang T.J."/>
            <person name="Lee Y.H."/>
            <person name="Bennetzen J.L."/>
            <person name="Choi D."/>
        </authorList>
    </citation>
    <scope>NUCLEOTIDE SEQUENCE [LARGE SCALE GENOMIC DNA]</scope>
    <source>
        <strain evidence="3">cv. CM334</strain>
    </source>
</reference>
<feature type="region of interest" description="Disordered" evidence="1">
    <location>
        <begin position="1"/>
        <end position="50"/>
    </location>
</feature>
<organism evidence="2 3">
    <name type="scientific">Capsicum annuum</name>
    <name type="common">Capsicum pepper</name>
    <dbReference type="NCBI Taxonomy" id="4072"/>
    <lineage>
        <taxon>Eukaryota</taxon>
        <taxon>Viridiplantae</taxon>
        <taxon>Streptophyta</taxon>
        <taxon>Embryophyta</taxon>
        <taxon>Tracheophyta</taxon>
        <taxon>Spermatophyta</taxon>
        <taxon>Magnoliopsida</taxon>
        <taxon>eudicotyledons</taxon>
        <taxon>Gunneridae</taxon>
        <taxon>Pentapetalae</taxon>
        <taxon>asterids</taxon>
        <taxon>lamiids</taxon>
        <taxon>Solanales</taxon>
        <taxon>Solanaceae</taxon>
        <taxon>Solanoideae</taxon>
        <taxon>Capsiceae</taxon>
        <taxon>Capsicum</taxon>
    </lineage>
</organism>
<feature type="compositionally biased region" description="Basic and acidic residues" evidence="1">
    <location>
        <begin position="263"/>
        <end position="274"/>
    </location>
</feature>
<proteinExistence type="predicted"/>
<reference evidence="2 3" key="1">
    <citation type="journal article" date="2014" name="Nat. Genet.">
        <title>Genome sequence of the hot pepper provides insights into the evolution of pungency in Capsicum species.</title>
        <authorList>
            <person name="Kim S."/>
            <person name="Park M."/>
            <person name="Yeom S.I."/>
            <person name="Kim Y.M."/>
            <person name="Lee J.M."/>
            <person name="Lee H.A."/>
            <person name="Seo E."/>
            <person name="Choi J."/>
            <person name="Cheong K."/>
            <person name="Kim K.T."/>
            <person name="Jung K."/>
            <person name="Lee G.W."/>
            <person name="Oh S.K."/>
            <person name="Bae C."/>
            <person name="Kim S.B."/>
            <person name="Lee H.Y."/>
            <person name="Kim S.Y."/>
            <person name="Kim M.S."/>
            <person name="Kang B.C."/>
            <person name="Jo Y.D."/>
            <person name="Yang H.B."/>
            <person name="Jeong H.J."/>
            <person name="Kang W.H."/>
            <person name="Kwon J.K."/>
            <person name="Shin C."/>
            <person name="Lim J.Y."/>
            <person name="Park J.H."/>
            <person name="Huh J.H."/>
            <person name="Kim J.S."/>
            <person name="Kim B.D."/>
            <person name="Cohen O."/>
            <person name="Paran I."/>
            <person name="Suh M.C."/>
            <person name="Lee S.B."/>
            <person name="Kim Y.K."/>
            <person name="Shin Y."/>
            <person name="Noh S.J."/>
            <person name="Park J."/>
            <person name="Seo Y.S."/>
            <person name="Kwon S.Y."/>
            <person name="Kim H.A."/>
            <person name="Park J.M."/>
            <person name="Kim H.J."/>
            <person name="Choi S.B."/>
            <person name="Bosland P.W."/>
            <person name="Reeves G."/>
            <person name="Jo S.H."/>
            <person name="Lee B.W."/>
            <person name="Cho H.T."/>
            <person name="Choi H.S."/>
            <person name="Lee M.S."/>
            <person name="Yu Y."/>
            <person name="Do Choi Y."/>
            <person name="Park B.S."/>
            <person name="van Deynze A."/>
            <person name="Ashrafi H."/>
            <person name="Hill T."/>
            <person name="Kim W.T."/>
            <person name="Pai H.S."/>
            <person name="Ahn H.K."/>
            <person name="Yeam I."/>
            <person name="Giovannoni J.J."/>
            <person name="Rose J.K."/>
            <person name="Sorensen I."/>
            <person name="Lee S.J."/>
            <person name="Kim R.W."/>
            <person name="Choi I.Y."/>
            <person name="Choi B.S."/>
            <person name="Lim J.S."/>
            <person name="Lee Y.H."/>
            <person name="Choi D."/>
        </authorList>
    </citation>
    <scope>NUCLEOTIDE SEQUENCE [LARGE SCALE GENOMIC DNA]</scope>
    <source>
        <strain evidence="3">cv. CM334</strain>
    </source>
</reference>
<feature type="region of interest" description="Disordered" evidence="1">
    <location>
        <begin position="247"/>
        <end position="274"/>
    </location>
</feature>
<dbReference type="EMBL" id="AYRZ02000009">
    <property type="protein sequence ID" value="PHT72109.1"/>
    <property type="molecule type" value="Genomic_DNA"/>
</dbReference>
<accession>A0A2G2YQU4</accession>
<dbReference type="Gramene" id="PHT72109">
    <property type="protein sequence ID" value="PHT72109"/>
    <property type="gene ID" value="T459_22894"/>
</dbReference>
<feature type="compositionally biased region" description="Basic and acidic residues" evidence="1">
    <location>
        <begin position="29"/>
        <end position="50"/>
    </location>
</feature>
<evidence type="ECO:0000313" key="2">
    <source>
        <dbReference type="EMBL" id="PHT72109.1"/>
    </source>
</evidence>
<sequence>MRESINVSGRVSAPLSKSKKDVPVGARSKNKEQRQIRDSKGKQMADIEQKSKEVDDSTCINMKEFLIKTDLDSFESKIKTYIDVKLNDLERVMNDRFSEALKSLQSKNETVEKNLDVIMYYLSKKYRNKNFPTKRYTTIDCFFKVYIDKAYVNYYNADVGKELATQDASTRTDEVADMVFAVIALKDRCIHKYDSMASSRKRAQTTIYAEYLSEGLGTSSSGIDAQYHRLRYASLLWKYRSEKSENDYFSENDNLPRPRSKFTSKETDRVLHIQ</sequence>
<gene>
    <name evidence="2" type="ORF">T459_22894</name>
</gene>
<name>A0A2G2YQU4_CAPAN</name>
<protein>
    <submittedName>
        <fullName evidence="2">Uncharacterized protein</fullName>
    </submittedName>
</protein>
<dbReference type="Proteomes" id="UP000222542">
    <property type="component" value="Unassembled WGS sequence"/>
</dbReference>
<keyword evidence="3" id="KW-1185">Reference proteome</keyword>
<comment type="caution">
    <text evidence="2">The sequence shown here is derived from an EMBL/GenBank/DDBJ whole genome shotgun (WGS) entry which is preliminary data.</text>
</comment>
<dbReference type="PANTHER" id="PTHR33022:SF13">
    <property type="entry name" value="UBIQUITIN-LIKE PROTEASE FAMILY PROFILE DOMAIN-CONTAINING PROTEIN"/>
    <property type="match status" value="1"/>
</dbReference>
<dbReference type="PANTHER" id="PTHR33022">
    <property type="entry name" value="DUF1985 DOMAIN-CONTAINING PROTEIN"/>
    <property type="match status" value="1"/>
</dbReference>
<evidence type="ECO:0000256" key="1">
    <source>
        <dbReference type="SAM" id="MobiDB-lite"/>
    </source>
</evidence>
<evidence type="ECO:0000313" key="3">
    <source>
        <dbReference type="Proteomes" id="UP000222542"/>
    </source>
</evidence>